<name>A0A1B9ID91_9TREE</name>
<evidence type="ECO:0008006" key="4">
    <source>
        <dbReference type="Google" id="ProtNLM"/>
    </source>
</evidence>
<reference evidence="2" key="2">
    <citation type="submission" date="2013-07" db="EMBL/GenBank/DDBJ databases">
        <authorList>
            <consortium name="The Broad Institute Genome Sequencing Platform"/>
            <person name="Cuomo C."/>
            <person name="Litvintseva A."/>
            <person name="Chen Y."/>
            <person name="Heitman J."/>
            <person name="Sun S."/>
            <person name="Springer D."/>
            <person name="Dromer F."/>
            <person name="Young S.K."/>
            <person name="Zeng Q."/>
            <person name="Gargeya S."/>
            <person name="Fitzgerald M."/>
            <person name="Abouelleil A."/>
            <person name="Alvarado L."/>
            <person name="Berlin A.M."/>
            <person name="Chapman S.B."/>
            <person name="Dewar J."/>
            <person name="Goldberg J."/>
            <person name="Griggs A."/>
            <person name="Gujja S."/>
            <person name="Hansen M."/>
            <person name="Howarth C."/>
            <person name="Imamovic A."/>
            <person name="Larimer J."/>
            <person name="McCowan C."/>
            <person name="Murphy C."/>
            <person name="Pearson M."/>
            <person name="Priest M."/>
            <person name="Roberts A."/>
            <person name="Saif S."/>
            <person name="Shea T."/>
            <person name="Sykes S."/>
            <person name="Wortman J."/>
            <person name="Nusbaum C."/>
            <person name="Birren B."/>
        </authorList>
    </citation>
    <scope>NUCLEOTIDE SEQUENCE</scope>
    <source>
        <strain evidence="2">CBS 10737</strain>
    </source>
</reference>
<dbReference type="EMBL" id="CP144519">
    <property type="protein sequence ID" value="WWC66681.1"/>
    <property type="molecule type" value="Genomic_DNA"/>
</dbReference>
<reference evidence="1" key="1">
    <citation type="submission" date="2013-07" db="EMBL/GenBank/DDBJ databases">
        <title>The Genome Sequence of Cryptococcus pinus CBS10737.</title>
        <authorList>
            <consortium name="The Broad Institute Genome Sequencing Platform"/>
            <person name="Cuomo C."/>
            <person name="Litvintseva A."/>
            <person name="Chen Y."/>
            <person name="Heitman J."/>
            <person name="Sun S."/>
            <person name="Springer D."/>
            <person name="Dromer F."/>
            <person name="Young S.K."/>
            <person name="Zeng Q."/>
            <person name="Gargeya S."/>
            <person name="Fitzgerald M."/>
            <person name="Abouelleil A."/>
            <person name="Alvarado L."/>
            <person name="Berlin A.M."/>
            <person name="Chapman S.B."/>
            <person name="Dewar J."/>
            <person name="Goldberg J."/>
            <person name="Griggs A."/>
            <person name="Gujja S."/>
            <person name="Hansen M."/>
            <person name="Howarth C."/>
            <person name="Imamovic A."/>
            <person name="Larimer J."/>
            <person name="McCowan C."/>
            <person name="Murphy C."/>
            <person name="Pearson M."/>
            <person name="Priest M."/>
            <person name="Roberts A."/>
            <person name="Saif S."/>
            <person name="Shea T."/>
            <person name="Sykes S."/>
            <person name="Wortman J."/>
            <person name="Nusbaum C."/>
            <person name="Birren B."/>
        </authorList>
    </citation>
    <scope>NUCLEOTIDE SEQUENCE [LARGE SCALE GENOMIC DNA]</scope>
    <source>
        <strain evidence="1">CBS 10737</strain>
    </source>
</reference>
<dbReference type="RefSeq" id="XP_019014656.1">
    <property type="nucleotide sequence ID" value="XM_019152518.1"/>
</dbReference>
<sequence>MPPIRSRSTAIKYHEFYDNSYDTIHLRSNDNIYFKANKGRLIKSSMFFSDLLDEAGPITCPNDEDHPIDLDFASPIISTYLDIINVSTPYLVEIPYHTCKLLYALCDFTMSIQTLDTVRTMLLSSSAPKNTSQMIDLFKFACNVNDVELGKSVFSMFYQDATSKMNINGGKPKENSDPFLLMAKRLRPSWKLALFYALMQIQREQMTSLGISGKGTSARWTSKSADPVVNVRKYFNPAEFDQ</sequence>
<evidence type="ECO:0000313" key="1">
    <source>
        <dbReference type="EMBL" id="OCF53437.1"/>
    </source>
</evidence>
<evidence type="ECO:0000313" key="2">
    <source>
        <dbReference type="EMBL" id="WWC66681.1"/>
    </source>
</evidence>
<proteinExistence type="predicted"/>
<accession>A0A1B9ID91</accession>
<dbReference type="EMBL" id="KI894007">
    <property type="protein sequence ID" value="OCF53437.1"/>
    <property type="molecule type" value="Genomic_DNA"/>
</dbReference>
<dbReference type="GeneID" id="30169109"/>
<gene>
    <name evidence="1" type="ORF">I206_00740</name>
    <name evidence="2" type="ORF">I206_100585</name>
</gene>
<dbReference type="Proteomes" id="UP000094020">
    <property type="component" value="Chromosome 1"/>
</dbReference>
<keyword evidence="3" id="KW-1185">Reference proteome</keyword>
<reference evidence="1" key="3">
    <citation type="submission" date="2016-07" db="EMBL/GenBank/DDBJ databases">
        <title>Evolution of pathogenesis and genome organization in the Tremellales.</title>
        <authorList>
            <person name="Cuomo C."/>
            <person name="Litvintseva A."/>
            <person name="Heitman J."/>
            <person name="Chen Y."/>
            <person name="Sun S."/>
            <person name="Springer D."/>
            <person name="Dromer F."/>
            <person name="Young S."/>
            <person name="Zeng Q."/>
            <person name="Chapman S."/>
            <person name="Gujja S."/>
            <person name="Saif S."/>
            <person name="Birren B."/>
        </authorList>
    </citation>
    <scope>NUCLEOTIDE SEQUENCE</scope>
    <source>
        <strain evidence="1">CBS 10737</strain>
    </source>
</reference>
<evidence type="ECO:0000313" key="3">
    <source>
        <dbReference type="Proteomes" id="UP000094020"/>
    </source>
</evidence>
<protein>
    <recommendedName>
        <fullName evidence="4">BTB domain-containing protein</fullName>
    </recommendedName>
</protein>
<organism evidence="1">
    <name type="scientific">Kwoniella pini CBS 10737</name>
    <dbReference type="NCBI Taxonomy" id="1296096"/>
    <lineage>
        <taxon>Eukaryota</taxon>
        <taxon>Fungi</taxon>
        <taxon>Dikarya</taxon>
        <taxon>Basidiomycota</taxon>
        <taxon>Agaricomycotina</taxon>
        <taxon>Tremellomycetes</taxon>
        <taxon>Tremellales</taxon>
        <taxon>Cryptococcaceae</taxon>
        <taxon>Kwoniella</taxon>
    </lineage>
</organism>
<dbReference type="OrthoDB" id="2567569at2759"/>
<dbReference type="AlphaFoldDB" id="A0A1B9ID91"/>
<reference evidence="2" key="4">
    <citation type="submission" date="2024-02" db="EMBL/GenBank/DDBJ databases">
        <title>Comparative genomics of Cryptococcus and Kwoniella reveals pathogenesis evolution and contrasting modes of karyotype evolution via chromosome fusion or intercentromeric recombination.</title>
        <authorList>
            <person name="Coelho M.A."/>
            <person name="David-Palma M."/>
            <person name="Shea T."/>
            <person name="Bowers K."/>
            <person name="McGinley-Smith S."/>
            <person name="Mohammad A.W."/>
            <person name="Gnirke A."/>
            <person name="Yurkov A.M."/>
            <person name="Nowrousian M."/>
            <person name="Sun S."/>
            <person name="Cuomo C.A."/>
            <person name="Heitman J."/>
        </authorList>
    </citation>
    <scope>NUCLEOTIDE SEQUENCE</scope>
    <source>
        <strain evidence="2">CBS 10737</strain>
    </source>
</reference>
<dbReference type="KEGG" id="kpin:30169109"/>